<evidence type="ECO:0000313" key="2">
    <source>
        <dbReference type="Proteomes" id="UP001186974"/>
    </source>
</evidence>
<comment type="caution">
    <text evidence="1">The sequence shown here is derived from an EMBL/GenBank/DDBJ whole genome shotgun (WGS) entry which is preliminary data.</text>
</comment>
<keyword evidence="2" id="KW-1185">Reference proteome</keyword>
<proteinExistence type="predicted"/>
<dbReference type="EMBL" id="JAWDJW010000157">
    <property type="protein sequence ID" value="KAK3081465.1"/>
    <property type="molecule type" value="Genomic_DNA"/>
</dbReference>
<protein>
    <submittedName>
        <fullName evidence="1">Uncharacterized protein</fullName>
    </submittedName>
</protein>
<name>A0ACC3DXR0_9PEZI</name>
<organism evidence="1 2">
    <name type="scientific">Coniosporium uncinatum</name>
    <dbReference type="NCBI Taxonomy" id="93489"/>
    <lineage>
        <taxon>Eukaryota</taxon>
        <taxon>Fungi</taxon>
        <taxon>Dikarya</taxon>
        <taxon>Ascomycota</taxon>
        <taxon>Pezizomycotina</taxon>
        <taxon>Dothideomycetes</taxon>
        <taxon>Dothideomycetes incertae sedis</taxon>
        <taxon>Coniosporium</taxon>
    </lineage>
</organism>
<sequence length="216" mass="24287">MVTDGGVHRCLSLGAYGVYGVDFVLRQSVLASARNGVAAKVSNTEELRELIILFLPIQDVLNVRRLSKSVRDTIDGSLWIQRNLFLDDSGPTWENTHPKNGRVRAHHLMTTRPHLTIPDGQCMFNQALFTAFSGVEINRKSVNSPYFFRDRTVREHLGSATPATWEKMYATQPRKTLVVVKTGGARRDHAFLHNSDGVTMKDLDVWLASVEAKIKR</sequence>
<dbReference type="Proteomes" id="UP001186974">
    <property type="component" value="Unassembled WGS sequence"/>
</dbReference>
<accession>A0ACC3DXR0</accession>
<evidence type="ECO:0000313" key="1">
    <source>
        <dbReference type="EMBL" id="KAK3081465.1"/>
    </source>
</evidence>
<gene>
    <name evidence="1" type="ORF">LTS18_006474</name>
</gene>
<reference evidence="1" key="1">
    <citation type="submission" date="2024-09" db="EMBL/GenBank/DDBJ databases">
        <title>Black Yeasts Isolated from many extreme environments.</title>
        <authorList>
            <person name="Coleine C."/>
            <person name="Stajich J.E."/>
            <person name="Selbmann L."/>
        </authorList>
    </citation>
    <scope>NUCLEOTIDE SEQUENCE</scope>
    <source>
        <strain evidence="1">CCFEE 5737</strain>
    </source>
</reference>